<dbReference type="InterPro" id="IPR050131">
    <property type="entry name" value="Peptidase_S8_subtilisin-like"/>
</dbReference>
<keyword evidence="2 5" id="KW-0645">Protease</keyword>
<dbReference type="PROSITE" id="PS51892">
    <property type="entry name" value="SUBTILASE"/>
    <property type="match status" value="1"/>
</dbReference>
<dbReference type="InterPro" id="IPR015500">
    <property type="entry name" value="Peptidase_S8_subtilisin-rel"/>
</dbReference>
<dbReference type="PANTHER" id="PTHR43806">
    <property type="entry name" value="PEPTIDASE S8"/>
    <property type="match status" value="1"/>
</dbReference>
<evidence type="ECO:0000256" key="4">
    <source>
        <dbReference type="ARBA" id="ARBA00022825"/>
    </source>
</evidence>
<evidence type="ECO:0000259" key="8">
    <source>
        <dbReference type="Pfam" id="PF00082"/>
    </source>
</evidence>
<evidence type="ECO:0000256" key="6">
    <source>
        <dbReference type="SAM" id="MobiDB-lite"/>
    </source>
</evidence>
<dbReference type="PANTHER" id="PTHR43806:SF11">
    <property type="entry name" value="CEREVISIN-RELATED"/>
    <property type="match status" value="1"/>
</dbReference>
<organism evidence="9">
    <name type="scientific">uncultured Gemmatimonadota bacterium</name>
    <dbReference type="NCBI Taxonomy" id="203437"/>
    <lineage>
        <taxon>Bacteria</taxon>
        <taxon>Pseudomonadati</taxon>
        <taxon>Gemmatimonadota</taxon>
        <taxon>environmental samples</taxon>
    </lineage>
</organism>
<dbReference type="PRINTS" id="PR00723">
    <property type="entry name" value="SUBTILISIN"/>
</dbReference>
<feature type="active site" description="Charge relay system" evidence="5">
    <location>
        <position position="249"/>
    </location>
</feature>
<feature type="region of interest" description="Disordered" evidence="6">
    <location>
        <begin position="27"/>
        <end position="51"/>
    </location>
</feature>
<keyword evidence="7" id="KW-0732">Signal</keyword>
<dbReference type="EMBL" id="CADCTW010000142">
    <property type="protein sequence ID" value="CAA9341205.1"/>
    <property type="molecule type" value="Genomic_DNA"/>
</dbReference>
<evidence type="ECO:0000256" key="5">
    <source>
        <dbReference type="PROSITE-ProRule" id="PRU01240"/>
    </source>
</evidence>
<evidence type="ECO:0000256" key="3">
    <source>
        <dbReference type="ARBA" id="ARBA00022801"/>
    </source>
</evidence>
<feature type="domain" description="Peptidase S8/S53" evidence="8">
    <location>
        <begin position="199"/>
        <end position="456"/>
    </location>
</feature>
<protein>
    <recommendedName>
        <fullName evidence="8">Peptidase S8/S53 domain-containing protein</fullName>
    </recommendedName>
</protein>
<name>A0A6J4LSV9_9BACT</name>
<dbReference type="InterPro" id="IPR000209">
    <property type="entry name" value="Peptidase_S8/S53_dom"/>
</dbReference>
<accession>A0A6J4LSV9</accession>
<evidence type="ECO:0000256" key="1">
    <source>
        <dbReference type="ARBA" id="ARBA00011073"/>
    </source>
</evidence>
<reference evidence="9" key="1">
    <citation type="submission" date="2020-02" db="EMBL/GenBank/DDBJ databases">
        <authorList>
            <person name="Meier V. D."/>
        </authorList>
    </citation>
    <scope>NUCLEOTIDE SEQUENCE</scope>
    <source>
        <strain evidence="9">AVDCRST_MAG68</strain>
    </source>
</reference>
<dbReference type="AlphaFoldDB" id="A0A6J4LSV9"/>
<dbReference type="SUPFAM" id="SSF52743">
    <property type="entry name" value="Subtilisin-like"/>
    <property type="match status" value="1"/>
</dbReference>
<keyword evidence="4 5" id="KW-0720">Serine protease</keyword>
<dbReference type="PROSITE" id="PS51257">
    <property type="entry name" value="PROKAR_LIPOPROTEIN"/>
    <property type="match status" value="1"/>
</dbReference>
<evidence type="ECO:0000256" key="2">
    <source>
        <dbReference type="ARBA" id="ARBA00022670"/>
    </source>
</evidence>
<gene>
    <name evidence="9" type="ORF">AVDCRST_MAG68-2991</name>
</gene>
<comment type="similarity">
    <text evidence="1 5">Belongs to the peptidase S8 family.</text>
</comment>
<sequence>MHAQRATVRISLAALFALAACSDQSNPAAPSEPAAARAAQPIPSRAQERPGTWVERTDAQLWAAIAAADGNAAVGLKAPGAVRGVYRGRVLVGRGDWSRGRAAVAAQPGVTLVSVDDLLPNMEVRLSGPEALAALRRLPFVDYVEPTMVDDGMQDFAGVGGCGWGSTWTGDRQYTASGDIYSQKLTAMRIPDAWTLTGGAGVTIGLTDTGISSAQGQFTSTFATGESTGRTLKLLKISSQSSVYDACGHGTRMAGIIAAPRDGRSVGGIAYRSNFVSVRQADGVAAVSSSDAKASVRTAAQNGARIVVMAWESLNWYWQVSDEIEYWHYNSQLLFFGAAGTSGCWDGILDSNVVFPADMPEVVAVTGVTYPGGGVPCGIHYGSDVELTAYLDVPSTGQYTGDVVEMGGSSNATAVVGSVAALVWSRNPGLSRDAVRQRLIQTAAYYPNRHPEEGYGVVNAYRAVTGY</sequence>
<evidence type="ECO:0000256" key="7">
    <source>
        <dbReference type="SAM" id="SignalP"/>
    </source>
</evidence>
<feature type="signal peptide" evidence="7">
    <location>
        <begin position="1"/>
        <end position="19"/>
    </location>
</feature>
<dbReference type="GO" id="GO:0006508">
    <property type="term" value="P:proteolysis"/>
    <property type="evidence" value="ECO:0007669"/>
    <property type="project" value="UniProtKB-KW"/>
</dbReference>
<dbReference type="GO" id="GO:0004252">
    <property type="term" value="F:serine-type endopeptidase activity"/>
    <property type="evidence" value="ECO:0007669"/>
    <property type="project" value="UniProtKB-UniRule"/>
</dbReference>
<proteinExistence type="inferred from homology"/>
<feature type="active site" description="Charge relay system" evidence="5">
    <location>
        <position position="410"/>
    </location>
</feature>
<dbReference type="InterPro" id="IPR036852">
    <property type="entry name" value="Peptidase_S8/S53_dom_sf"/>
</dbReference>
<keyword evidence="3 5" id="KW-0378">Hydrolase</keyword>
<dbReference type="Pfam" id="PF00082">
    <property type="entry name" value="Peptidase_S8"/>
    <property type="match status" value="1"/>
</dbReference>
<feature type="active site" description="Charge relay system" evidence="5">
    <location>
        <position position="208"/>
    </location>
</feature>
<dbReference type="CDD" id="cd00306">
    <property type="entry name" value="Peptidases_S8_S53"/>
    <property type="match status" value="1"/>
</dbReference>
<evidence type="ECO:0000313" key="9">
    <source>
        <dbReference type="EMBL" id="CAA9341205.1"/>
    </source>
</evidence>
<dbReference type="Gene3D" id="3.40.50.200">
    <property type="entry name" value="Peptidase S8/S53 domain"/>
    <property type="match status" value="1"/>
</dbReference>
<feature type="chain" id="PRO_5026971137" description="Peptidase S8/S53 domain-containing protein" evidence="7">
    <location>
        <begin position="20"/>
        <end position="467"/>
    </location>
</feature>
<feature type="compositionally biased region" description="Low complexity" evidence="6">
    <location>
        <begin position="27"/>
        <end position="45"/>
    </location>
</feature>